<evidence type="ECO:0000313" key="8">
    <source>
        <dbReference type="Proteomes" id="UP000703269"/>
    </source>
</evidence>
<dbReference type="OrthoDB" id="440676at2759"/>
<dbReference type="PANTHER" id="PTHR15272">
    <property type="entry name" value="CHROMATIN ASSEMBLY FACTOR 1 SUBUNIT A CAF-1 SUBUNIT A"/>
    <property type="match status" value="1"/>
</dbReference>
<dbReference type="GO" id="GO:0033186">
    <property type="term" value="C:CAF-1 complex"/>
    <property type="evidence" value="ECO:0007669"/>
    <property type="project" value="TreeGrafter"/>
</dbReference>
<evidence type="ECO:0000259" key="6">
    <source>
        <dbReference type="Pfam" id="PF12253"/>
    </source>
</evidence>
<feature type="compositionally biased region" description="Basic and acidic residues" evidence="5">
    <location>
        <begin position="299"/>
        <end position="331"/>
    </location>
</feature>
<evidence type="ECO:0000256" key="1">
    <source>
        <dbReference type="ARBA" id="ARBA00004123"/>
    </source>
</evidence>
<protein>
    <submittedName>
        <fullName evidence="7">CAF1A domain-containing protein</fullName>
    </submittedName>
</protein>
<feature type="region of interest" description="Disordered" evidence="5">
    <location>
        <begin position="576"/>
        <end position="663"/>
    </location>
</feature>
<feature type="compositionally biased region" description="Low complexity" evidence="5">
    <location>
        <begin position="342"/>
        <end position="367"/>
    </location>
</feature>
<keyword evidence="2" id="KW-0227">DNA damage</keyword>
<feature type="compositionally biased region" description="Acidic residues" evidence="5">
    <location>
        <begin position="576"/>
        <end position="623"/>
    </location>
</feature>
<dbReference type="Pfam" id="PF12253">
    <property type="entry name" value="CAF1A_dimeriz"/>
    <property type="match status" value="1"/>
</dbReference>
<evidence type="ECO:0000256" key="4">
    <source>
        <dbReference type="ARBA" id="ARBA00023242"/>
    </source>
</evidence>
<dbReference type="GO" id="GO:0006334">
    <property type="term" value="P:nucleosome assembly"/>
    <property type="evidence" value="ECO:0007669"/>
    <property type="project" value="TreeGrafter"/>
</dbReference>
<evidence type="ECO:0000256" key="3">
    <source>
        <dbReference type="ARBA" id="ARBA00023204"/>
    </source>
</evidence>
<feature type="compositionally biased region" description="Basic and acidic residues" evidence="5">
    <location>
        <begin position="427"/>
        <end position="437"/>
    </location>
</feature>
<feature type="region of interest" description="Disordered" evidence="5">
    <location>
        <begin position="422"/>
        <end position="442"/>
    </location>
</feature>
<evidence type="ECO:0000256" key="2">
    <source>
        <dbReference type="ARBA" id="ARBA00022763"/>
    </source>
</evidence>
<comment type="caution">
    <text evidence="7">The sequence shown here is derived from an EMBL/GenBank/DDBJ whole genome shotgun (WGS) entry which is preliminary data.</text>
</comment>
<dbReference type="AlphaFoldDB" id="A0A9P3G3D1"/>
<proteinExistence type="predicted"/>
<accession>A0A9P3G3D1</accession>
<feature type="compositionally biased region" description="Basic and acidic residues" evidence="5">
    <location>
        <begin position="649"/>
        <end position="658"/>
    </location>
</feature>
<feature type="compositionally biased region" description="Basic and acidic residues" evidence="5">
    <location>
        <begin position="270"/>
        <end position="283"/>
    </location>
</feature>
<dbReference type="GO" id="GO:0005634">
    <property type="term" value="C:nucleus"/>
    <property type="evidence" value="ECO:0007669"/>
    <property type="project" value="UniProtKB-SubCell"/>
</dbReference>
<sequence>MSVMATTDLNRTVQDATTRVDDKPERVSLVELKNGKLAVKQKPLSFEKMSETMQEIVQFREMLEERIERKAPSLIDIPDDHRPLIAKMTQESDKTIAGLSKHIQQELLPAQDEDDEEACKEIQSALSLDVIEKSVKAVAVRTNYGLDVTRIPNAPVSAKIPVAWQVWRWEVKEEFREWLPKAFREKALARLAERKQILEDVVALFQSLPESDQSLILSGNAKISTLAAKVPIAVAKPAALAAPESKDLPQPTPTALPAEPGTPSGSLKRKHDENEDDSVKQQSEDPESPAKAAKGRPKKPVDPEKAAEKAAKEKERLEKKLAKAEKEKKAQEAQSRSRNLMASFFSKQKAPAASSSAALTPSGSTSSVAQEKPATVSEFEKTFKPFLVKKDATLAPTNWFAEVRAGRTYKGKEKEDAVIVIDDDENEPKKAERSNLHEDEDVQMVDASEWKGDDPHLGQKAPHDRLRDSLRALHPRLRPPALPCLPRRHPTLKSYHPYVVRTVIHKLNEAEVAGEDDQEVRKLLALLRDRTKIPAKVLIFHEDQRPGYFGTWTRNSREVGPRQPFGKDVVSIDYSVDSEAEWEDEEEGDVLEDAGEEEEEDGGAAEDVDSELDDWLVDDDEPVEPGTPIDERFGSPDFPPLPAPSKRKVKEEEKEKEKKPKKRRVVEQLVQFEKGPCWESTLGQCAWEPFKAMRIEFFNDTPVPIDPFKYVAPSYEHVPTGKAAPQAPQPAAFAVPALPAHVASMPAAPANPDAKRPAVAPKTAFPEASMPVLLAKIRELNTGSLAVIVEGVYKELGTLVKKNAIEAKVREVGEKSKEAGAGKVWVVKPEVRALYGST</sequence>
<keyword evidence="8" id="KW-1185">Reference proteome</keyword>
<dbReference type="EMBL" id="BPQB01000005">
    <property type="protein sequence ID" value="GJE86884.1"/>
    <property type="molecule type" value="Genomic_DNA"/>
</dbReference>
<dbReference type="PANTHER" id="PTHR15272:SF0">
    <property type="entry name" value="CHROMATIN ASSEMBLY FACTOR 1 SUBUNIT A"/>
    <property type="match status" value="1"/>
</dbReference>
<comment type="subcellular location">
    <subcellularLocation>
        <location evidence="1">Nucleus</location>
    </subcellularLocation>
</comment>
<organism evidence="7 8">
    <name type="scientific">Phanerochaete sordida</name>
    <dbReference type="NCBI Taxonomy" id="48140"/>
    <lineage>
        <taxon>Eukaryota</taxon>
        <taxon>Fungi</taxon>
        <taxon>Dikarya</taxon>
        <taxon>Basidiomycota</taxon>
        <taxon>Agaricomycotina</taxon>
        <taxon>Agaricomycetes</taxon>
        <taxon>Polyporales</taxon>
        <taxon>Phanerochaetaceae</taxon>
        <taxon>Phanerochaete</taxon>
    </lineage>
</organism>
<dbReference type="Proteomes" id="UP000703269">
    <property type="component" value="Unassembled WGS sequence"/>
</dbReference>
<name>A0A9P3G3D1_9APHY</name>
<evidence type="ECO:0000256" key="5">
    <source>
        <dbReference type="SAM" id="MobiDB-lite"/>
    </source>
</evidence>
<keyword evidence="3" id="KW-0234">DNA repair</keyword>
<dbReference type="GO" id="GO:0006281">
    <property type="term" value="P:DNA repair"/>
    <property type="evidence" value="ECO:0007669"/>
    <property type="project" value="UniProtKB-KW"/>
</dbReference>
<feature type="region of interest" description="Disordered" evidence="5">
    <location>
        <begin position="241"/>
        <end position="376"/>
    </location>
</feature>
<gene>
    <name evidence="7" type="ORF">PsYK624_029670</name>
</gene>
<dbReference type="InterPro" id="IPR022043">
    <property type="entry name" value="CAF1A_DD"/>
</dbReference>
<reference evidence="7 8" key="1">
    <citation type="submission" date="2021-08" db="EMBL/GenBank/DDBJ databases">
        <title>Draft Genome Sequence of Phanerochaete sordida strain YK-624.</title>
        <authorList>
            <person name="Mori T."/>
            <person name="Dohra H."/>
            <person name="Suzuki T."/>
            <person name="Kawagishi H."/>
            <person name="Hirai H."/>
        </authorList>
    </citation>
    <scope>NUCLEOTIDE SEQUENCE [LARGE SCALE GENOMIC DNA]</scope>
    <source>
        <strain evidence="7 8">YK-624</strain>
    </source>
</reference>
<evidence type="ECO:0000313" key="7">
    <source>
        <dbReference type="EMBL" id="GJE86884.1"/>
    </source>
</evidence>
<feature type="domain" description="Chromatin assembly factor 1 subunit A dimerization" evidence="6">
    <location>
        <begin position="536"/>
        <end position="604"/>
    </location>
</feature>
<keyword evidence="4" id="KW-0539">Nucleus</keyword>